<dbReference type="Proteomes" id="UP000549394">
    <property type="component" value="Unassembled WGS sequence"/>
</dbReference>
<dbReference type="EMBL" id="CAJFCJ010000005">
    <property type="protein sequence ID" value="CAD5114131.1"/>
    <property type="molecule type" value="Genomic_DNA"/>
</dbReference>
<dbReference type="PANTHER" id="PTHR14454">
    <property type="entry name" value="GRB2-ASSOCIATED AND REGULATOR OF MAPK PROTEIN FAMILY MEMBER"/>
    <property type="match status" value="1"/>
</dbReference>
<organism evidence="1 2">
    <name type="scientific">Dimorphilus gyrociliatus</name>
    <dbReference type="NCBI Taxonomy" id="2664684"/>
    <lineage>
        <taxon>Eukaryota</taxon>
        <taxon>Metazoa</taxon>
        <taxon>Spiralia</taxon>
        <taxon>Lophotrochozoa</taxon>
        <taxon>Annelida</taxon>
        <taxon>Polychaeta</taxon>
        <taxon>Polychaeta incertae sedis</taxon>
        <taxon>Dinophilidae</taxon>
        <taxon>Dimorphilus</taxon>
    </lineage>
</organism>
<name>A0A7I8VCQ7_9ANNE</name>
<dbReference type="InterPro" id="IPR013761">
    <property type="entry name" value="SAM/pointed_sf"/>
</dbReference>
<comment type="caution">
    <text evidence="1">The sequence shown here is derived from an EMBL/GenBank/DDBJ whole genome shotgun (WGS) entry which is preliminary data.</text>
</comment>
<dbReference type="Gene3D" id="1.10.150.50">
    <property type="entry name" value="Transcription Factor, Ets-1"/>
    <property type="match status" value="1"/>
</dbReference>
<accession>A0A7I8VCQ7</accession>
<evidence type="ECO:0000313" key="2">
    <source>
        <dbReference type="Proteomes" id="UP000549394"/>
    </source>
</evidence>
<evidence type="ECO:0000313" key="1">
    <source>
        <dbReference type="EMBL" id="CAD5114131.1"/>
    </source>
</evidence>
<sequence>MSKNFVYDNVGFSNVMESQSPGLKRNETKWIANGAGRDRVKKPKTRKVIEGKTKAKDEFVYSMDSIEWSDLTFTAKDLIERGKLSAIVKVSDDCNPNGFPPGQIMQIVTSTEQDRIYAQDEMGNLISLPKSSALPISLEDGTSTTIADLVDSLHENKTPIAARINSSMISESRMLLHGKSLLLKYVKREKFLKGCLIEEAWVDQTRIVVIPIFLPIQFYVAEGMRGATPEEWHEYQLMYIRTIRRFVIKQADNFEDIFLHNESEDSERSDNYLIYSSLNDYTNWKPQEYYNISEFEKTNPSVPTLPPRDYSERVESAADVVDVIPDIIQETSVLTIETIPNDLSELSAGGVIDCLKLLNVDFDQFKRRKIDGAALLSLDDIKVLQTIFELSPLQAATLIRFIRGWRPQT</sequence>
<dbReference type="AlphaFoldDB" id="A0A7I8VCQ7"/>
<gene>
    <name evidence="1" type="ORF">DGYR_LOCUS3014</name>
</gene>
<proteinExistence type="predicted"/>
<reference evidence="1 2" key="1">
    <citation type="submission" date="2020-08" db="EMBL/GenBank/DDBJ databases">
        <authorList>
            <person name="Hejnol A."/>
        </authorList>
    </citation>
    <scope>NUCLEOTIDE SEQUENCE [LARGE SCALE GENOMIC DNA]</scope>
</reference>
<dbReference type="PANTHER" id="PTHR14454:SF11">
    <property type="entry name" value="SERRANO, ISOFORM F"/>
    <property type="match status" value="1"/>
</dbReference>
<dbReference type="OrthoDB" id="10655694at2759"/>
<protein>
    <submittedName>
        <fullName evidence="1">DgyrCDS3276</fullName>
    </submittedName>
</protein>
<keyword evidence="2" id="KW-1185">Reference proteome</keyword>
<dbReference type="InterPro" id="IPR052281">
    <property type="entry name" value="GAREM"/>
</dbReference>